<organism evidence="2 3">
    <name type="scientific">Macrophomina phaseolina</name>
    <dbReference type="NCBI Taxonomy" id="35725"/>
    <lineage>
        <taxon>Eukaryota</taxon>
        <taxon>Fungi</taxon>
        <taxon>Dikarya</taxon>
        <taxon>Ascomycota</taxon>
        <taxon>Pezizomycotina</taxon>
        <taxon>Dothideomycetes</taxon>
        <taxon>Dothideomycetes incertae sedis</taxon>
        <taxon>Botryosphaeriales</taxon>
        <taxon>Botryosphaeriaceae</taxon>
        <taxon>Macrophomina</taxon>
    </lineage>
</organism>
<dbReference type="Proteomes" id="UP000774617">
    <property type="component" value="Unassembled WGS sequence"/>
</dbReference>
<protein>
    <submittedName>
        <fullName evidence="2">Uncharacterized protein</fullName>
    </submittedName>
</protein>
<comment type="caution">
    <text evidence="2">The sequence shown here is derived from an EMBL/GenBank/DDBJ whole genome shotgun (WGS) entry which is preliminary data.</text>
</comment>
<evidence type="ECO:0000256" key="1">
    <source>
        <dbReference type="SAM" id="MobiDB-lite"/>
    </source>
</evidence>
<evidence type="ECO:0000313" key="3">
    <source>
        <dbReference type="Proteomes" id="UP000774617"/>
    </source>
</evidence>
<feature type="compositionally biased region" description="Low complexity" evidence="1">
    <location>
        <begin position="92"/>
        <end position="104"/>
    </location>
</feature>
<evidence type="ECO:0000313" key="2">
    <source>
        <dbReference type="EMBL" id="KAH7057354.1"/>
    </source>
</evidence>
<name>A0ABQ8GJ90_9PEZI</name>
<dbReference type="EMBL" id="JAGTJR010000007">
    <property type="protein sequence ID" value="KAH7057354.1"/>
    <property type="molecule type" value="Genomic_DNA"/>
</dbReference>
<reference evidence="2 3" key="1">
    <citation type="journal article" date="2021" name="Nat. Commun.">
        <title>Genetic determinants of endophytism in the Arabidopsis root mycobiome.</title>
        <authorList>
            <person name="Mesny F."/>
            <person name="Miyauchi S."/>
            <person name="Thiergart T."/>
            <person name="Pickel B."/>
            <person name="Atanasova L."/>
            <person name="Karlsson M."/>
            <person name="Huettel B."/>
            <person name="Barry K.W."/>
            <person name="Haridas S."/>
            <person name="Chen C."/>
            <person name="Bauer D."/>
            <person name="Andreopoulos W."/>
            <person name="Pangilinan J."/>
            <person name="LaButti K."/>
            <person name="Riley R."/>
            <person name="Lipzen A."/>
            <person name="Clum A."/>
            <person name="Drula E."/>
            <person name="Henrissat B."/>
            <person name="Kohler A."/>
            <person name="Grigoriev I.V."/>
            <person name="Martin F.M."/>
            <person name="Hacquard S."/>
        </authorList>
    </citation>
    <scope>NUCLEOTIDE SEQUENCE [LARGE SCALE GENOMIC DNA]</scope>
    <source>
        <strain evidence="2 3">MPI-SDFR-AT-0080</strain>
    </source>
</reference>
<gene>
    <name evidence="2" type="ORF">B0J12DRAFT_411913</name>
</gene>
<proteinExistence type="predicted"/>
<feature type="compositionally biased region" description="Basic residues" evidence="1">
    <location>
        <begin position="63"/>
        <end position="74"/>
    </location>
</feature>
<accession>A0ABQ8GJ90</accession>
<keyword evidence="3" id="KW-1185">Reference proteome</keyword>
<feature type="region of interest" description="Disordered" evidence="1">
    <location>
        <begin position="63"/>
        <end position="130"/>
    </location>
</feature>
<sequence>MVELDRGSAVGFECRKPIPVRARAEGWWWRKLPSGAQTASERAGLTCRVCWANGRAARGRCRHGLTSVKGRRQRRQEAAVPPRKRGPAGSLPAHQTPNTPTTTRCCRRHRPLLPRGPPRRAQPGSRADRDALAPALAAPIGRRASRGRHHRGAGVVFCRLARPAAVAGRQASRFQPHCARRRFANLRLTGPPPRLCVSRVQAPAGPGRPTPTRHFPGSTPARLTRCPRDVTHARSAARSGFLPLFSAIARCACSVRPRQPARDLRLLAGP</sequence>